<comment type="caution">
    <text evidence="2">The sequence shown here is derived from an EMBL/GenBank/DDBJ whole genome shotgun (WGS) entry which is preliminary data.</text>
</comment>
<name>A0ABV0ZLV3_9TELE</name>
<accession>A0ABV0ZLV3</accession>
<evidence type="ECO:0000313" key="3">
    <source>
        <dbReference type="Proteomes" id="UP001469553"/>
    </source>
</evidence>
<gene>
    <name evidence="2" type="ORF">AMECASPLE_016163</name>
</gene>
<protein>
    <recommendedName>
        <fullName evidence="1">GPI ethanolamine phosphate transferase 2 C-terminal domain-containing protein</fullName>
    </recommendedName>
</protein>
<dbReference type="EMBL" id="JAHRIP010066998">
    <property type="protein sequence ID" value="MEQ2307224.1"/>
    <property type="molecule type" value="Genomic_DNA"/>
</dbReference>
<dbReference type="PANTHER" id="PTHR23072:SF0">
    <property type="entry name" value="GPI ETHANOLAMINE PHOSPHATE TRANSFERASE 2"/>
    <property type="match status" value="1"/>
</dbReference>
<organism evidence="2 3">
    <name type="scientific">Ameca splendens</name>
    <dbReference type="NCBI Taxonomy" id="208324"/>
    <lineage>
        <taxon>Eukaryota</taxon>
        <taxon>Metazoa</taxon>
        <taxon>Chordata</taxon>
        <taxon>Craniata</taxon>
        <taxon>Vertebrata</taxon>
        <taxon>Euteleostomi</taxon>
        <taxon>Actinopterygii</taxon>
        <taxon>Neopterygii</taxon>
        <taxon>Teleostei</taxon>
        <taxon>Neoteleostei</taxon>
        <taxon>Acanthomorphata</taxon>
        <taxon>Ovalentaria</taxon>
        <taxon>Atherinomorphae</taxon>
        <taxon>Cyprinodontiformes</taxon>
        <taxon>Goodeidae</taxon>
        <taxon>Ameca</taxon>
    </lineage>
</organism>
<dbReference type="InterPro" id="IPR045687">
    <property type="entry name" value="PIGG/GPI7_C"/>
</dbReference>
<sequence length="196" mass="22126">VTQSIFLSFRGTVEARFVYVFVLGILFSGTKDLLRSQIITADAKLKSRGLWEIYSGLVLLVSLLFRAHNLPVLCCGILIQTLMARFIWKKLHYDAAQTTIMHYWFGQAFFYFQTCAQMEKKLLCVMLPADHRCAHIQKESQGNSNNIGTVDISVGFVGLEGYIETLAISLTALSTYAGPLLWACHLVCYLSSERER</sequence>
<dbReference type="PANTHER" id="PTHR23072">
    <property type="entry name" value="PHOSPHATIDYLINOSITOL GLYCAN-RELATED"/>
    <property type="match status" value="1"/>
</dbReference>
<dbReference type="InterPro" id="IPR039527">
    <property type="entry name" value="PIGG/GPI7"/>
</dbReference>
<dbReference type="Pfam" id="PF19316">
    <property type="entry name" value="PIGO_PIGG"/>
    <property type="match status" value="1"/>
</dbReference>
<keyword evidence="3" id="KW-1185">Reference proteome</keyword>
<dbReference type="Proteomes" id="UP001469553">
    <property type="component" value="Unassembled WGS sequence"/>
</dbReference>
<reference evidence="2 3" key="1">
    <citation type="submission" date="2021-06" db="EMBL/GenBank/DDBJ databases">
        <authorList>
            <person name="Palmer J.M."/>
        </authorList>
    </citation>
    <scope>NUCLEOTIDE SEQUENCE [LARGE SCALE GENOMIC DNA]</scope>
    <source>
        <strain evidence="2 3">AS_MEX2019</strain>
        <tissue evidence="2">Muscle</tissue>
    </source>
</reference>
<evidence type="ECO:0000313" key="2">
    <source>
        <dbReference type="EMBL" id="MEQ2307224.1"/>
    </source>
</evidence>
<evidence type="ECO:0000259" key="1">
    <source>
        <dbReference type="Pfam" id="PF19316"/>
    </source>
</evidence>
<feature type="domain" description="GPI ethanolamine phosphate transferase 2 C-terminal" evidence="1">
    <location>
        <begin position="141"/>
        <end position="194"/>
    </location>
</feature>
<feature type="non-terminal residue" evidence="2">
    <location>
        <position position="1"/>
    </location>
</feature>
<proteinExistence type="predicted"/>